<feature type="compositionally biased region" description="Polar residues" evidence="1">
    <location>
        <begin position="196"/>
        <end position="208"/>
    </location>
</feature>
<feature type="region of interest" description="Disordered" evidence="1">
    <location>
        <begin position="1"/>
        <end position="48"/>
    </location>
</feature>
<feature type="region of interest" description="Disordered" evidence="1">
    <location>
        <begin position="287"/>
        <end position="334"/>
    </location>
</feature>
<accession>A0A6A5ZRN1</accession>
<feature type="compositionally biased region" description="Basic and acidic residues" evidence="1">
    <location>
        <begin position="152"/>
        <end position="170"/>
    </location>
</feature>
<sequence length="484" mass="53922">MSDSSPPRPIVVPKARPKPWINRPQARQETSTPDTTGSPAAAGSEKTKLTYGDLMARFERSQEKLAEIYTDKKDNARRRAIDSVLDEGITMACAGINREKNILPPVDVKQLVKEEVAKVNEKYDRIAAGTYESSEDSSEEEIPVRKNKTMGRKKDSRATRDKESSEEHAPVLKSKAIPKKTRQVHGARETPRSVDRSTTPKPLQSAPSTRLRASLSPSIAHIVQPLEEQREKYLDHIQPNTVLYYNVENLFEEVIKRIRDDADIDEAQQHIANADATLQTYLIEHPQDYSPDPLPRFGTAGVSAPTPKQMQKRARSPTDASTEPDREVKRANTAEFLPVPDLKPNATPGELFYRGVKYALKIVEEECSPILENEVKRRLAGLTRHVQRELGLQASPTGTVAQTSRNSSVNVQEQVKREKVDFGSVVEEEVQAAKLVNAPHSSRAATSPIGDQQENGLSREELEKRRAELASMPGRPIRRGSSGI</sequence>
<proteinExistence type="predicted"/>
<feature type="compositionally biased region" description="Basic and acidic residues" evidence="1">
    <location>
        <begin position="323"/>
        <end position="332"/>
    </location>
</feature>
<reference evidence="2" key="1">
    <citation type="journal article" date="2020" name="Stud. Mycol.">
        <title>101 Dothideomycetes genomes: a test case for predicting lifestyles and emergence of pathogens.</title>
        <authorList>
            <person name="Haridas S."/>
            <person name="Albert R."/>
            <person name="Binder M."/>
            <person name="Bloem J."/>
            <person name="Labutti K."/>
            <person name="Salamov A."/>
            <person name="Andreopoulos B."/>
            <person name="Baker S."/>
            <person name="Barry K."/>
            <person name="Bills G."/>
            <person name="Bluhm B."/>
            <person name="Cannon C."/>
            <person name="Castanera R."/>
            <person name="Culley D."/>
            <person name="Daum C."/>
            <person name="Ezra D."/>
            <person name="Gonzalez J."/>
            <person name="Henrissat B."/>
            <person name="Kuo A."/>
            <person name="Liang C."/>
            <person name="Lipzen A."/>
            <person name="Lutzoni F."/>
            <person name="Magnuson J."/>
            <person name="Mondo S."/>
            <person name="Nolan M."/>
            <person name="Ohm R."/>
            <person name="Pangilinan J."/>
            <person name="Park H.-J."/>
            <person name="Ramirez L."/>
            <person name="Alfaro M."/>
            <person name="Sun H."/>
            <person name="Tritt A."/>
            <person name="Yoshinaga Y."/>
            <person name="Zwiers L.-H."/>
            <person name="Turgeon B."/>
            <person name="Goodwin S."/>
            <person name="Spatafora J."/>
            <person name="Crous P."/>
            <person name="Grigoriev I."/>
        </authorList>
    </citation>
    <scope>NUCLEOTIDE SEQUENCE</scope>
    <source>
        <strain evidence="2">CBS 627.86</strain>
    </source>
</reference>
<feature type="compositionally biased region" description="Polar residues" evidence="1">
    <location>
        <begin position="439"/>
        <end position="456"/>
    </location>
</feature>
<feature type="compositionally biased region" description="Basic residues" evidence="1">
    <location>
        <begin position="176"/>
        <end position="185"/>
    </location>
</feature>
<feature type="compositionally biased region" description="Basic and acidic residues" evidence="1">
    <location>
        <begin position="457"/>
        <end position="468"/>
    </location>
</feature>
<protein>
    <submittedName>
        <fullName evidence="2">Uncharacterized protein</fullName>
    </submittedName>
</protein>
<organism evidence="2 3">
    <name type="scientific">Lophiotrema nucula</name>
    <dbReference type="NCBI Taxonomy" id="690887"/>
    <lineage>
        <taxon>Eukaryota</taxon>
        <taxon>Fungi</taxon>
        <taxon>Dikarya</taxon>
        <taxon>Ascomycota</taxon>
        <taxon>Pezizomycotina</taxon>
        <taxon>Dothideomycetes</taxon>
        <taxon>Pleosporomycetidae</taxon>
        <taxon>Pleosporales</taxon>
        <taxon>Lophiotremataceae</taxon>
        <taxon>Lophiotrema</taxon>
    </lineage>
</organism>
<gene>
    <name evidence="2" type="ORF">BDV96DRAFT_641020</name>
</gene>
<feature type="compositionally biased region" description="Pro residues" evidence="1">
    <location>
        <begin position="1"/>
        <end position="10"/>
    </location>
</feature>
<evidence type="ECO:0000313" key="2">
    <source>
        <dbReference type="EMBL" id="KAF2121634.1"/>
    </source>
</evidence>
<evidence type="ECO:0000256" key="1">
    <source>
        <dbReference type="SAM" id="MobiDB-lite"/>
    </source>
</evidence>
<feature type="region of interest" description="Disordered" evidence="1">
    <location>
        <begin position="130"/>
        <end position="213"/>
    </location>
</feature>
<feature type="region of interest" description="Disordered" evidence="1">
    <location>
        <begin position="437"/>
        <end position="484"/>
    </location>
</feature>
<dbReference type="EMBL" id="ML977312">
    <property type="protein sequence ID" value="KAF2121634.1"/>
    <property type="molecule type" value="Genomic_DNA"/>
</dbReference>
<feature type="compositionally biased region" description="Basic and acidic residues" evidence="1">
    <location>
        <begin position="186"/>
        <end position="195"/>
    </location>
</feature>
<keyword evidence="3" id="KW-1185">Reference proteome</keyword>
<dbReference type="Proteomes" id="UP000799770">
    <property type="component" value="Unassembled WGS sequence"/>
</dbReference>
<name>A0A6A5ZRN1_9PLEO</name>
<evidence type="ECO:0000313" key="3">
    <source>
        <dbReference type="Proteomes" id="UP000799770"/>
    </source>
</evidence>
<feature type="compositionally biased region" description="Polar residues" evidence="1">
    <location>
        <begin position="25"/>
        <end position="38"/>
    </location>
</feature>
<dbReference type="AlphaFoldDB" id="A0A6A5ZRN1"/>